<evidence type="ECO:0000256" key="1">
    <source>
        <dbReference type="ARBA" id="ARBA00022490"/>
    </source>
</evidence>
<comment type="domain">
    <text evidence="5">The RNA gate region regulates mRNA cap recognition to prevent promiscuous mRNA-binding before assembly of eif3d into the full eukaryotic translation initiation factor 3 (eIF-3) complex.</text>
</comment>
<dbReference type="EMBL" id="CAEKDK010000004">
    <property type="protein sequence ID" value="CAB4276109.1"/>
    <property type="molecule type" value="Genomic_DNA"/>
</dbReference>
<feature type="compositionally biased region" description="Polar residues" evidence="6">
    <location>
        <begin position="57"/>
        <end position="68"/>
    </location>
</feature>
<dbReference type="EMBL" id="CAEKKB010000004">
    <property type="protein sequence ID" value="CAB4306495.1"/>
    <property type="molecule type" value="Genomic_DNA"/>
</dbReference>
<dbReference type="GO" id="GO:0003743">
    <property type="term" value="F:translation initiation factor activity"/>
    <property type="evidence" value="ECO:0007669"/>
    <property type="project" value="UniProtKB-UniRule"/>
</dbReference>
<keyword evidence="4 5" id="KW-0648">Protein biosynthesis</keyword>
<dbReference type="AlphaFoldDB" id="A0A6J5UI56"/>
<evidence type="ECO:0000256" key="3">
    <source>
        <dbReference type="ARBA" id="ARBA00022884"/>
    </source>
</evidence>
<proteinExistence type="inferred from homology"/>
<evidence type="ECO:0000256" key="6">
    <source>
        <dbReference type="SAM" id="MobiDB-lite"/>
    </source>
</evidence>
<reference evidence="10" key="1">
    <citation type="journal article" date="2020" name="Genome Biol.">
        <title>Gamete binning: chromosome-level and haplotype-resolved genome assembly enabled by high-throughput single-cell sequencing of gamete genomes.</title>
        <authorList>
            <person name="Campoy J.A."/>
            <person name="Sun H."/>
            <person name="Goel M."/>
            <person name="Jiao W.-B."/>
            <person name="Folz-Donahue K."/>
            <person name="Wang N."/>
            <person name="Rubio M."/>
            <person name="Liu C."/>
            <person name="Kukat C."/>
            <person name="Ruiz D."/>
            <person name="Huettel B."/>
            <person name="Schneeberger K."/>
        </authorList>
    </citation>
    <scope>NUCLEOTIDE SEQUENCE [LARGE SCALE GENOMIC DNA]</scope>
    <source>
        <strain evidence="10">cv. Rojo Pasion</strain>
    </source>
</reference>
<dbReference type="PANTHER" id="PTHR12399">
    <property type="entry name" value="EUKARYOTIC TRANSLATION INITIATION FACTOR 3 SUBUNIT 7"/>
    <property type="match status" value="1"/>
</dbReference>
<dbReference type="Pfam" id="PF05091">
    <property type="entry name" value="eIF-3_zeta"/>
    <property type="match status" value="1"/>
</dbReference>
<feature type="compositionally biased region" description="Low complexity" evidence="6">
    <location>
        <begin position="19"/>
        <end position="34"/>
    </location>
</feature>
<dbReference type="GO" id="GO:0002191">
    <property type="term" value="P:cap-dependent translational initiation"/>
    <property type="evidence" value="ECO:0007669"/>
    <property type="project" value="UniProtKB-UniRule"/>
</dbReference>
<dbReference type="OrthoDB" id="16538at2759"/>
<gene>
    <name evidence="7" type="ORF">CURHAP_LOCUS25114</name>
    <name evidence="8" type="ORF">ORAREDHAP_LOCUS24704</name>
</gene>
<keyword evidence="3" id="KW-0694">RNA-binding</keyword>
<feature type="region of interest" description="Disordered" evidence="6">
    <location>
        <begin position="57"/>
        <end position="139"/>
    </location>
</feature>
<keyword evidence="1 5" id="KW-0963">Cytoplasm</keyword>
<dbReference type="SMR" id="A0A6J5UI56"/>
<protein>
    <recommendedName>
        <fullName evidence="5">Eukaryotic translation initiation factor 3 subunit D</fullName>
        <shortName evidence="5">eIF3d</shortName>
    </recommendedName>
    <alternativeName>
        <fullName evidence="5">Eukaryotic translation initiation factor 3 subunit 7</fullName>
    </alternativeName>
    <alternativeName>
        <fullName evidence="5">eIF-3-zeta</fullName>
    </alternativeName>
</protein>
<evidence type="ECO:0000313" key="8">
    <source>
        <dbReference type="EMBL" id="CAB4306495.1"/>
    </source>
</evidence>
<dbReference type="HAMAP" id="MF_03003">
    <property type="entry name" value="eIF3d"/>
    <property type="match status" value="1"/>
</dbReference>
<feature type="compositionally biased region" description="Acidic residues" evidence="6">
    <location>
        <begin position="523"/>
        <end position="536"/>
    </location>
</feature>
<dbReference type="GO" id="GO:0001732">
    <property type="term" value="P:formation of cytoplasmic translation initiation complex"/>
    <property type="evidence" value="ECO:0007669"/>
    <property type="project" value="UniProtKB-UniRule"/>
</dbReference>
<evidence type="ECO:0000313" key="9">
    <source>
        <dbReference type="Proteomes" id="UP000507222"/>
    </source>
</evidence>
<dbReference type="GO" id="GO:0005852">
    <property type="term" value="C:eukaryotic translation initiation factor 3 complex"/>
    <property type="evidence" value="ECO:0007669"/>
    <property type="project" value="UniProtKB-UniRule"/>
</dbReference>
<name>A0A6J5UI56_PRUAR</name>
<feature type="region of interest" description="Disordered" evidence="6">
    <location>
        <begin position="1"/>
        <end position="34"/>
    </location>
</feature>
<feature type="region of interest" description="RNA gate" evidence="5">
    <location>
        <begin position="285"/>
        <end position="299"/>
    </location>
</feature>
<comment type="function">
    <text evidence="5">mRNA cap-binding component of the eukaryotic translation initiation factor 3 (eIF-3) complex, which is involved in protein synthesis of a specialized repertoire of mRNAs and, together with other initiation factors, stimulates binding of mRNA and methionyl-tRNAi to the 40S ribosome. The eIF-3 complex specifically targets and initiates translation of a subset of mRNAs involved in cell proliferation. In the eIF-3 complex, eif3d specifically recognizes and binds the 7-methylguanosine cap of a subset of mRNAs.</text>
</comment>
<comment type="similarity">
    <text evidence="5">Belongs to the eIF-3 subunit D family.</text>
</comment>
<comment type="subunit">
    <text evidence="5">Component of the eukaryotic translation initiation factor 3 (eIF-3) complex.</text>
</comment>
<feature type="compositionally biased region" description="Basic and acidic residues" evidence="6">
    <location>
        <begin position="116"/>
        <end position="139"/>
    </location>
</feature>
<keyword evidence="2 5" id="KW-0396">Initiation factor</keyword>
<comment type="subcellular location">
    <subcellularLocation>
        <location evidence="5">Cytoplasm</location>
    </subcellularLocation>
</comment>
<evidence type="ECO:0000256" key="5">
    <source>
        <dbReference type="HAMAP-Rule" id="MF_03003"/>
    </source>
</evidence>
<sequence length="566" mass="64434">MVEGFEVGGVPFNPDGWGPPDSATTPTTTSNLPLNVPFAPFSRADKLGRIADWTRTFNNPARSKNPSDSVFDFSNDESFPASADDDASFRLVDGKPPPRPRFGPKWRFQQQRQLPHRRDEEVEAKKREAEKERARRDRQYNMNRSNVNVPRREAAVFKSSVDIQPEWNMLDQIPFSTFSKLSFSVPEPEDLLLCGGLEFYDRSCDRITPKNERRLERFKNRNFFKVTTTDDPVIRRLANEDKATVFATDTILSTLMCAPRSIYSWDIVVQRVGNKLFFDKRDGSQLDLLSVHETSQEPLPEAKDDINSAYSLSVEAAYINQNFSQQVLIRDGNKVTFDEPNPFANEGEEVASVAYRYRRWKLEEGMYLVARCEVQSVMEVNNQRSFLTLNALNEFDPKYSGVDWRQKLETQRGAVLATELKNNANKLAKWTAQALLASADLMKLGYVSRVHPRDHFNHVILAVVGYKPKEFASQINLNTNSMWGIVKSIVDLCMKLNEGKYVLVKDPSKPQVRIYEVPPDAFENDYVEEPLPEDEQVQPPTEDGQGAEPNAAANDVEDKEVEATQA</sequence>
<dbReference type="Proteomes" id="UP000507245">
    <property type="component" value="Unassembled WGS sequence"/>
</dbReference>
<evidence type="ECO:0000313" key="7">
    <source>
        <dbReference type="EMBL" id="CAB4276109.1"/>
    </source>
</evidence>
<dbReference type="Proteomes" id="UP000507222">
    <property type="component" value="Unassembled WGS sequence"/>
</dbReference>
<dbReference type="GO" id="GO:0098808">
    <property type="term" value="F:mRNA cap binding"/>
    <property type="evidence" value="ECO:0007669"/>
    <property type="project" value="UniProtKB-UniRule"/>
</dbReference>
<dbReference type="GO" id="GO:0033290">
    <property type="term" value="C:eukaryotic 48S preinitiation complex"/>
    <property type="evidence" value="ECO:0007669"/>
    <property type="project" value="UniProtKB-UniRule"/>
</dbReference>
<reference evidence="7 9" key="2">
    <citation type="submission" date="2020-05" db="EMBL/GenBank/DDBJ databases">
        <authorList>
            <person name="Campoy J."/>
            <person name="Schneeberger K."/>
            <person name="Spophaly S."/>
        </authorList>
    </citation>
    <scope>NUCLEOTIDE SEQUENCE [LARGE SCALE GENOMIC DNA]</scope>
    <source>
        <strain evidence="7">PruArmRojPasFocal</strain>
    </source>
</reference>
<dbReference type="PIRSF" id="PIRSF016281">
    <property type="entry name" value="EIF-3_zeta"/>
    <property type="match status" value="1"/>
</dbReference>
<evidence type="ECO:0000256" key="4">
    <source>
        <dbReference type="ARBA" id="ARBA00022917"/>
    </source>
</evidence>
<dbReference type="PANTHER" id="PTHR12399:SF3">
    <property type="entry name" value="EUKARYOTIC TRANSLATION INITIATION FACTOR 3 SUBUNIT D"/>
    <property type="match status" value="1"/>
</dbReference>
<evidence type="ECO:0000256" key="2">
    <source>
        <dbReference type="ARBA" id="ARBA00022540"/>
    </source>
</evidence>
<keyword evidence="10" id="KW-1185">Reference proteome</keyword>
<dbReference type="GO" id="GO:0016282">
    <property type="term" value="C:eukaryotic 43S preinitiation complex"/>
    <property type="evidence" value="ECO:0007669"/>
    <property type="project" value="UniProtKB-UniRule"/>
</dbReference>
<dbReference type="InterPro" id="IPR007783">
    <property type="entry name" value="eIF3d"/>
</dbReference>
<feature type="region of interest" description="Disordered" evidence="6">
    <location>
        <begin position="523"/>
        <end position="566"/>
    </location>
</feature>
<evidence type="ECO:0000313" key="10">
    <source>
        <dbReference type="Proteomes" id="UP000507245"/>
    </source>
</evidence>
<accession>A0A6J5UI56</accession>
<organism evidence="7 9">
    <name type="scientific">Prunus armeniaca</name>
    <name type="common">Apricot</name>
    <name type="synonym">Armeniaca vulgaris</name>
    <dbReference type="NCBI Taxonomy" id="36596"/>
    <lineage>
        <taxon>Eukaryota</taxon>
        <taxon>Viridiplantae</taxon>
        <taxon>Streptophyta</taxon>
        <taxon>Embryophyta</taxon>
        <taxon>Tracheophyta</taxon>
        <taxon>Spermatophyta</taxon>
        <taxon>Magnoliopsida</taxon>
        <taxon>eudicotyledons</taxon>
        <taxon>Gunneridae</taxon>
        <taxon>Pentapetalae</taxon>
        <taxon>rosids</taxon>
        <taxon>fabids</taxon>
        <taxon>Rosales</taxon>
        <taxon>Rosaceae</taxon>
        <taxon>Amygdaloideae</taxon>
        <taxon>Amygdaleae</taxon>
        <taxon>Prunus</taxon>
    </lineage>
</organism>